<organism evidence="2">
    <name type="scientific">Solibacter usitatus (strain Ellin6076)</name>
    <dbReference type="NCBI Taxonomy" id="234267"/>
    <lineage>
        <taxon>Bacteria</taxon>
        <taxon>Pseudomonadati</taxon>
        <taxon>Acidobacteriota</taxon>
        <taxon>Terriglobia</taxon>
        <taxon>Bryobacterales</taxon>
        <taxon>Solibacteraceae</taxon>
        <taxon>Candidatus Solibacter</taxon>
    </lineage>
</organism>
<dbReference type="eggNOG" id="COG4219">
    <property type="taxonomic scope" value="Bacteria"/>
</dbReference>
<name>Q01YN7_SOLUE</name>
<keyword evidence="1" id="KW-0732">Signal</keyword>
<feature type="chain" id="PRO_5004162920" description="TIGR03435 family protein" evidence="1">
    <location>
        <begin position="20"/>
        <end position="254"/>
    </location>
</feature>
<dbReference type="OrthoDB" id="117733at2"/>
<dbReference type="InParanoid" id="Q01YN7"/>
<evidence type="ECO:0000313" key="2">
    <source>
        <dbReference type="EMBL" id="ABJ85228.1"/>
    </source>
</evidence>
<proteinExistence type="predicted"/>
<protein>
    <recommendedName>
        <fullName evidence="3">TIGR03435 family protein</fullName>
    </recommendedName>
</protein>
<gene>
    <name evidence="2" type="ordered locus">Acid_4266</name>
</gene>
<dbReference type="Pfam" id="PF12543">
    <property type="entry name" value="DUF3738"/>
    <property type="match status" value="1"/>
</dbReference>
<evidence type="ECO:0008006" key="3">
    <source>
        <dbReference type="Google" id="ProtNLM"/>
    </source>
</evidence>
<evidence type="ECO:0000256" key="1">
    <source>
        <dbReference type="SAM" id="SignalP"/>
    </source>
</evidence>
<feature type="signal peptide" evidence="1">
    <location>
        <begin position="1"/>
        <end position="19"/>
    </location>
</feature>
<reference evidence="2" key="1">
    <citation type="submission" date="2006-10" db="EMBL/GenBank/DDBJ databases">
        <title>Complete sequence of Solibacter usitatus Ellin6076.</title>
        <authorList>
            <consortium name="US DOE Joint Genome Institute"/>
            <person name="Copeland A."/>
            <person name="Lucas S."/>
            <person name="Lapidus A."/>
            <person name="Barry K."/>
            <person name="Detter J.C."/>
            <person name="Glavina del Rio T."/>
            <person name="Hammon N."/>
            <person name="Israni S."/>
            <person name="Dalin E."/>
            <person name="Tice H."/>
            <person name="Pitluck S."/>
            <person name="Thompson L.S."/>
            <person name="Brettin T."/>
            <person name="Bruce D."/>
            <person name="Han C."/>
            <person name="Tapia R."/>
            <person name="Gilna P."/>
            <person name="Schmutz J."/>
            <person name="Larimer F."/>
            <person name="Land M."/>
            <person name="Hauser L."/>
            <person name="Kyrpides N."/>
            <person name="Mikhailova N."/>
            <person name="Janssen P.H."/>
            <person name="Kuske C.R."/>
            <person name="Richardson P."/>
        </authorList>
    </citation>
    <scope>NUCLEOTIDE SEQUENCE</scope>
    <source>
        <strain evidence="2">Ellin6076</strain>
    </source>
</reference>
<dbReference type="STRING" id="234267.Acid_4266"/>
<dbReference type="NCBIfam" id="TIGR03435">
    <property type="entry name" value="Soli_TIGR03435"/>
    <property type="match status" value="1"/>
</dbReference>
<dbReference type="InterPro" id="IPR017801">
    <property type="entry name" value="DUF3738"/>
</dbReference>
<sequence precursor="true">MRSSSVASLLVFASTAAYGQPAAAPQAFDVASIKVSQIGKAGGEGSRRENVQISLGSVNMRNVSLKTAIRWAYHVMDFQVSGPEWLANERYDIMAKAAGPAPDAELRVMLQTLLAERFKLAVHQQTKEMSAFVLIVGKNGPKFQESKEEGESVLAPDQKTMRVVVKRTPLSQLVEMLGNVLRAPVVDLTGLKGRYDITVELAKYIPDRSSTEPMDPVSILTRGLQDELGLKIEPRKMPIDLVVVDHAEKLPVEN</sequence>
<dbReference type="KEGG" id="sus:Acid_4266"/>
<dbReference type="AlphaFoldDB" id="Q01YN7"/>
<dbReference type="HOGENOM" id="CLU_079080_0_0_0"/>
<dbReference type="EMBL" id="CP000473">
    <property type="protein sequence ID" value="ABJ85228.1"/>
    <property type="molecule type" value="Genomic_DNA"/>
</dbReference>
<accession>Q01YN7</accession>